<name>A0A6U2LYK5_9STRA</name>
<evidence type="ECO:0000256" key="4">
    <source>
        <dbReference type="ARBA" id="ARBA00022786"/>
    </source>
</evidence>
<dbReference type="Pfam" id="PF00179">
    <property type="entry name" value="UQ_con"/>
    <property type="match status" value="1"/>
</dbReference>
<dbReference type="InterPro" id="IPR000608">
    <property type="entry name" value="UBC"/>
</dbReference>
<feature type="region of interest" description="Disordered" evidence="8">
    <location>
        <begin position="167"/>
        <end position="222"/>
    </location>
</feature>
<organism evidence="10">
    <name type="scientific">Leptocylindrus danicus</name>
    <dbReference type="NCBI Taxonomy" id="163516"/>
    <lineage>
        <taxon>Eukaryota</taxon>
        <taxon>Sar</taxon>
        <taxon>Stramenopiles</taxon>
        <taxon>Ochrophyta</taxon>
        <taxon>Bacillariophyta</taxon>
        <taxon>Coscinodiscophyceae</taxon>
        <taxon>Chaetocerotophycidae</taxon>
        <taxon>Leptocylindrales</taxon>
        <taxon>Leptocylindraceae</taxon>
        <taxon>Leptocylindrus</taxon>
    </lineage>
</organism>
<dbReference type="InterPro" id="IPR050113">
    <property type="entry name" value="Ub_conjugating_enzyme"/>
</dbReference>
<dbReference type="InterPro" id="IPR023313">
    <property type="entry name" value="UBQ-conjugating_AS"/>
</dbReference>
<evidence type="ECO:0000256" key="5">
    <source>
        <dbReference type="ARBA" id="ARBA00022840"/>
    </source>
</evidence>
<evidence type="ECO:0000256" key="2">
    <source>
        <dbReference type="ARBA" id="ARBA00022679"/>
    </source>
</evidence>
<accession>A0A6U2LYK5</accession>
<dbReference type="Gene3D" id="3.10.110.10">
    <property type="entry name" value="Ubiquitin Conjugating Enzyme"/>
    <property type="match status" value="1"/>
</dbReference>
<protein>
    <recommendedName>
        <fullName evidence="1">E2 ubiquitin-conjugating enzyme</fullName>
        <ecNumber evidence="1">2.3.2.23</ecNumber>
    </recommendedName>
</protein>
<dbReference type="EC" id="2.3.2.23" evidence="1"/>
<gene>
    <name evidence="10" type="ORF">LDAN0321_LOCUS3993</name>
    <name evidence="11" type="ORF">LDAN0321_LOCUS3994</name>
</gene>
<dbReference type="SMART" id="SM00212">
    <property type="entry name" value="UBCc"/>
    <property type="match status" value="1"/>
</dbReference>
<keyword evidence="3 7" id="KW-0547">Nucleotide-binding</keyword>
<evidence type="ECO:0000256" key="3">
    <source>
        <dbReference type="ARBA" id="ARBA00022741"/>
    </source>
</evidence>
<feature type="compositionally biased region" description="Basic residues" evidence="8">
    <location>
        <begin position="213"/>
        <end position="222"/>
    </location>
</feature>
<reference evidence="10" key="1">
    <citation type="submission" date="2021-01" db="EMBL/GenBank/DDBJ databases">
        <authorList>
            <person name="Corre E."/>
            <person name="Pelletier E."/>
            <person name="Niang G."/>
            <person name="Scheremetjew M."/>
            <person name="Finn R."/>
            <person name="Kale V."/>
            <person name="Holt S."/>
            <person name="Cochrane G."/>
            <person name="Meng A."/>
            <person name="Brown T."/>
            <person name="Cohen L."/>
        </authorList>
    </citation>
    <scope>NUCLEOTIDE SEQUENCE</scope>
    <source>
        <strain evidence="10">B650</strain>
    </source>
</reference>
<dbReference type="PANTHER" id="PTHR24067">
    <property type="entry name" value="UBIQUITIN-CONJUGATING ENZYME E2"/>
    <property type="match status" value="1"/>
</dbReference>
<dbReference type="SUPFAM" id="SSF54495">
    <property type="entry name" value="UBC-like"/>
    <property type="match status" value="1"/>
</dbReference>
<evidence type="ECO:0000256" key="1">
    <source>
        <dbReference type="ARBA" id="ARBA00012486"/>
    </source>
</evidence>
<dbReference type="CDD" id="cd23804">
    <property type="entry name" value="UBCc_UBE2S"/>
    <property type="match status" value="1"/>
</dbReference>
<comment type="similarity">
    <text evidence="7">Belongs to the ubiquitin-conjugating enzyme family.</text>
</comment>
<dbReference type="GO" id="GO:0005524">
    <property type="term" value="F:ATP binding"/>
    <property type="evidence" value="ECO:0007669"/>
    <property type="project" value="UniProtKB-UniRule"/>
</dbReference>
<dbReference type="EMBL" id="HBGY01006498">
    <property type="protein sequence ID" value="CAD9563435.1"/>
    <property type="molecule type" value="Transcribed_RNA"/>
</dbReference>
<evidence type="ECO:0000256" key="6">
    <source>
        <dbReference type="PROSITE-ProRule" id="PRU10133"/>
    </source>
</evidence>
<feature type="active site" description="Glycyl thioester intermediate" evidence="6">
    <location>
        <position position="96"/>
    </location>
</feature>
<dbReference type="AlphaFoldDB" id="A0A6U2LYK5"/>
<sequence length="222" mass="24431">MSSAENLPPRTLARIAREVRELHSKPPDGVKLVVNEQGSLGEIMAEISGPEGTPFHNYFFQLKLVLPSDFPASPPRGFFLTKIYHPNVEWVNGAICVNTLKRDWNSTEITMSHILSVIRCLLIVPFPESSLNDEAGKLFMDSYDEFARRAKLMASVHARTVSVCESVDNESSTSSSPQGANAGASDNHESAGKSSVEKASVTKKKKANDSMKIKKKKSLKRL</sequence>
<dbReference type="GO" id="GO:0061631">
    <property type="term" value="F:ubiquitin conjugating enzyme activity"/>
    <property type="evidence" value="ECO:0007669"/>
    <property type="project" value="UniProtKB-EC"/>
</dbReference>
<dbReference type="InterPro" id="IPR016135">
    <property type="entry name" value="UBQ-conjugating_enzyme/RWD"/>
</dbReference>
<keyword evidence="5 7" id="KW-0067">ATP-binding</keyword>
<evidence type="ECO:0000313" key="11">
    <source>
        <dbReference type="EMBL" id="CAD9563435.1"/>
    </source>
</evidence>
<evidence type="ECO:0000313" key="10">
    <source>
        <dbReference type="EMBL" id="CAD9563433.1"/>
    </source>
</evidence>
<evidence type="ECO:0000256" key="7">
    <source>
        <dbReference type="RuleBase" id="RU362109"/>
    </source>
</evidence>
<keyword evidence="4 7" id="KW-0833">Ubl conjugation pathway</keyword>
<evidence type="ECO:0000259" key="9">
    <source>
        <dbReference type="PROSITE" id="PS50127"/>
    </source>
</evidence>
<dbReference type="PROSITE" id="PS00183">
    <property type="entry name" value="UBC_1"/>
    <property type="match status" value="1"/>
</dbReference>
<proteinExistence type="inferred from homology"/>
<dbReference type="PROSITE" id="PS50127">
    <property type="entry name" value="UBC_2"/>
    <property type="match status" value="1"/>
</dbReference>
<keyword evidence="2" id="KW-0808">Transferase</keyword>
<dbReference type="FunFam" id="3.10.110.10:FF:000031">
    <property type="entry name" value="Ubiquitin-conjugating enzyme E2 22"/>
    <property type="match status" value="1"/>
</dbReference>
<evidence type="ECO:0000256" key="8">
    <source>
        <dbReference type="SAM" id="MobiDB-lite"/>
    </source>
</evidence>
<feature type="domain" description="UBC core" evidence="9">
    <location>
        <begin position="10"/>
        <end position="159"/>
    </location>
</feature>
<dbReference type="EMBL" id="HBGY01006497">
    <property type="protein sequence ID" value="CAD9563433.1"/>
    <property type="molecule type" value="Transcribed_RNA"/>
</dbReference>